<organism evidence="1 2">
    <name type="scientific">Phocaeicola massiliensis B84634 = Timone 84634 = DSM 17679 = JCM 13223</name>
    <dbReference type="NCBI Taxonomy" id="1121098"/>
    <lineage>
        <taxon>Bacteria</taxon>
        <taxon>Pseudomonadati</taxon>
        <taxon>Bacteroidota</taxon>
        <taxon>Bacteroidia</taxon>
        <taxon>Bacteroidales</taxon>
        <taxon>Bacteroidaceae</taxon>
        <taxon>Phocaeicola</taxon>
    </lineage>
</organism>
<reference evidence="1 2" key="1">
    <citation type="submission" date="2013-04" db="EMBL/GenBank/DDBJ databases">
        <title>The Genome Sequence of Bacteroides massiliensis DSM 17679.</title>
        <authorList>
            <consortium name="The Broad Institute Genomics Platform"/>
            <person name="Earl A."/>
            <person name="Ward D."/>
            <person name="Feldgarden M."/>
            <person name="Gevers D."/>
            <person name="Martens E."/>
            <person name="Fenner L."/>
            <person name="Roux V."/>
            <person name="Mallet M.N."/>
            <person name="Raoult D."/>
            <person name="Walker B."/>
            <person name="Young S."/>
            <person name="Zeng Q."/>
            <person name="Gargeya S."/>
            <person name="Fitzgerald M."/>
            <person name="Haas B."/>
            <person name="Abouelleil A."/>
            <person name="Allen A.W."/>
            <person name="Alvarado L."/>
            <person name="Arachchi H.M."/>
            <person name="Berlin A.M."/>
            <person name="Chapman S.B."/>
            <person name="Gainer-Dewar J."/>
            <person name="Goldberg J."/>
            <person name="Griggs A."/>
            <person name="Gujja S."/>
            <person name="Hansen M."/>
            <person name="Howarth C."/>
            <person name="Imamovic A."/>
            <person name="Ireland A."/>
            <person name="Larimer J."/>
            <person name="McCowan C."/>
            <person name="Murphy C."/>
            <person name="Pearson M."/>
            <person name="Poon T.W."/>
            <person name="Priest M."/>
            <person name="Roberts A."/>
            <person name="Saif S."/>
            <person name="Shea T."/>
            <person name="Sisk P."/>
            <person name="Sykes S."/>
            <person name="Wortman J."/>
            <person name="Nusbaum C."/>
            <person name="Birren B."/>
        </authorList>
    </citation>
    <scope>NUCLEOTIDE SEQUENCE [LARGE SCALE GENOMIC DNA]</scope>
    <source>
        <strain evidence="2">B84634 / Timone 84634 / DSM 17679 / JCM 13223</strain>
    </source>
</reference>
<accession>U6RDH8</accession>
<dbReference type="RefSeq" id="WP_005940577.1">
    <property type="nucleotide sequence ID" value="NZ_KB890342.1"/>
</dbReference>
<dbReference type="AlphaFoldDB" id="U6RDH8"/>
<dbReference type="eggNOG" id="ENOG5033621">
    <property type="taxonomic scope" value="Bacteria"/>
</dbReference>
<dbReference type="GeneID" id="60061970"/>
<proteinExistence type="predicted"/>
<dbReference type="STRING" id="1121098.HMPREF1534_02082"/>
<evidence type="ECO:0000313" key="2">
    <source>
        <dbReference type="Proteomes" id="UP000017831"/>
    </source>
</evidence>
<name>U6RDH8_9BACT</name>
<protein>
    <recommendedName>
        <fullName evidence="3">DUF3791 domain-containing protein</fullName>
    </recommendedName>
</protein>
<dbReference type="EMBL" id="AQHY01000025">
    <property type="protein sequence ID" value="EOA54689.1"/>
    <property type="molecule type" value="Genomic_DNA"/>
</dbReference>
<evidence type="ECO:0008006" key="3">
    <source>
        <dbReference type="Google" id="ProtNLM"/>
    </source>
</evidence>
<dbReference type="Proteomes" id="UP000017831">
    <property type="component" value="Unassembled WGS sequence"/>
</dbReference>
<sequence length="71" mass="8148">MKYARIIKLFAEKGHLTYEDAMDKFYNSDTYTIISEGVADMHCMSDEYLADELLLEFGMMHAPGTSLAFKK</sequence>
<keyword evidence="2" id="KW-1185">Reference proteome</keyword>
<dbReference type="PATRIC" id="fig|1121098.3.peg.2115"/>
<dbReference type="HOGENOM" id="CLU_193584_1_0_10"/>
<gene>
    <name evidence="1" type="ORF">HMPREF1534_02082</name>
</gene>
<evidence type="ECO:0000313" key="1">
    <source>
        <dbReference type="EMBL" id="EOA54689.1"/>
    </source>
</evidence>
<comment type="caution">
    <text evidence="1">The sequence shown here is derived from an EMBL/GenBank/DDBJ whole genome shotgun (WGS) entry which is preliminary data.</text>
</comment>